<feature type="chain" id="PRO_5015762432" evidence="2">
    <location>
        <begin position="30"/>
        <end position="3381"/>
    </location>
</feature>
<feature type="compositionally biased region" description="Basic and acidic residues" evidence="1">
    <location>
        <begin position="2629"/>
        <end position="2638"/>
    </location>
</feature>
<feature type="compositionally biased region" description="Low complexity" evidence="1">
    <location>
        <begin position="1987"/>
        <end position="2006"/>
    </location>
</feature>
<evidence type="ECO:0000313" key="3">
    <source>
        <dbReference type="EMBL" id="PUA87555.1"/>
    </source>
</evidence>
<feature type="region of interest" description="Disordered" evidence="1">
    <location>
        <begin position="2114"/>
        <end position="2135"/>
    </location>
</feature>
<dbReference type="VEuPathDB" id="ToxoDB:TGBR9_221720"/>
<feature type="compositionally biased region" description="Low complexity" evidence="1">
    <location>
        <begin position="2948"/>
        <end position="2976"/>
    </location>
</feature>
<feature type="region of interest" description="Disordered" evidence="1">
    <location>
        <begin position="1923"/>
        <end position="2011"/>
    </location>
</feature>
<feature type="compositionally biased region" description="Basic and acidic residues" evidence="1">
    <location>
        <begin position="1005"/>
        <end position="1025"/>
    </location>
</feature>
<comment type="caution">
    <text evidence="3">The sequence shown here is derived from an EMBL/GenBank/DDBJ whole genome shotgun (WGS) entry which is preliminary data.</text>
</comment>
<feature type="region of interest" description="Disordered" evidence="1">
    <location>
        <begin position="1048"/>
        <end position="1069"/>
    </location>
</feature>
<proteinExistence type="predicted"/>
<feature type="region of interest" description="Disordered" evidence="1">
    <location>
        <begin position="2948"/>
        <end position="2984"/>
    </location>
</feature>
<feature type="region of interest" description="Disordered" evidence="1">
    <location>
        <begin position="1544"/>
        <end position="1594"/>
    </location>
</feature>
<feature type="region of interest" description="Disordered" evidence="1">
    <location>
        <begin position="2231"/>
        <end position="2281"/>
    </location>
</feature>
<accession>A0A2T6IQF6</accession>
<feature type="region of interest" description="Disordered" evidence="1">
    <location>
        <begin position="619"/>
        <end position="650"/>
    </location>
</feature>
<feature type="region of interest" description="Disordered" evidence="1">
    <location>
        <begin position="897"/>
        <end position="1025"/>
    </location>
</feature>
<keyword evidence="2" id="KW-0732">Signal</keyword>
<organism evidence="3 4">
    <name type="scientific">Toxoplasma gondii TgCATBr9</name>
    <dbReference type="NCBI Taxonomy" id="943120"/>
    <lineage>
        <taxon>Eukaryota</taxon>
        <taxon>Sar</taxon>
        <taxon>Alveolata</taxon>
        <taxon>Apicomplexa</taxon>
        <taxon>Conoidasida</taxon>
        <taxon>Coccidia</taxon>
        <taxon>Eucoccidiorida</taxon>
        <taxon>Eimeriorina</taxon>
        <taxon>Sarcocystidae</taxon>
        <taxon>Toxoplasma</taxon>
    </lineage>
</organism>
<evidence type="ECO:0000313" key="4">
    <source>
        <dbReference type="Proteomes" id="UP000244488"/>
    </source>
</evidence>
<feature type="region of interest" description="Disordered" evidence="1">
    <location>
        <begin position="796"/>
        <end position="853"/>
    </location>
</feature>
<feature type="compositionally biased region" description="Polar residues" evidence="1">
    <location>
        <begin position="910"/>
        <end position="919"/>
    </location>
</feature>
<dbReference type="Proteomes" id="UP000244488">
    <property type="component" value="Unassembled WGS sequence"/>
</dbReference>
<protein>
    <submittedName>
        <fullName evidence="3">Putative Tbc domain,related protein</fullName>
    </submittedName>
</protein>
<feature type="region of interest" description="Disordered" evidence="1">
    <location>
        <begin position="3213"/>
        <end position="3270"/>
    </location>
</feature>
<feature type="compositionally biased region" description="Basic and acidic residues" evidence="1">
    <location>
        <begin position="973"/>
        <end position="985"/>
    </location>
</feature>
<evidence type="ECO:0000256" key="1">
    <source>
        <dbReference type="SAM" id="MobiDB-lite"/>
    </source>
</evidence>
<dbReference type="EMBL" id="AFHV02002009">
    <property type="protein sequence ID" value="PUA87555.1"/>
    <property type="molecule type" value="Genomic_DNA"/>
</dbReference>
<sequence length="3381" mass="364699">MYFPRGNCHGELHLLHSVSLLLSLLAARARKIVRSQAAHAPVRPRQECVTDYRFPSRFFLPCLKRRPFFLKRSRQPRFPLLSTRATDERKLSQKPASAPWALRNIRKSVGLTCRGAPAEDPEKGVNKKERRRRSLYLGGEREAETTGGDSGTVPVETHREGTGVYRYTCSYNRKQPFHGFTRIWECVLVLEEALHTEAPRLLGCLHRKREQDLTLSKVERLPTSCGTGSICLYRERHEFTRFRKLCFRPIEFLAPFPGSTLSAVYVHLSLLTRLAHSHAFTLSDFSPSAAVSPPFRLMSAAPACSGDARLWLPAVPPAPSFLLSPSGPRCPRGSASLPPPSDVVTFRIPSVGPPPALHTKPPSLQVFETHFLSALQFLFLCERVLPPPCQDGFPPAVFSGSVPRQVASTFFSSLAPVTDRSVPAVSPLSPAVCLDPFSVATWEKHLPALRAHAETSLSARCSLVLAAAFATLTCERPREISSFVSILCSLLDPESDSGRGIVLKQEARRWLSAVGVETQTAGVSSPLSRVQRSTSTDPFVSFFAGFLSSALTTLLRTAPGVLPFYRSRITTHHLPLLLSLDRGGHWVSLLLTLLRYVYTLLLHPPTAVEASAAAAREAASASGARPEESQPAEGQSSGGLGSNAGAESRDISPTTHALTVLRFLRQQLDAVCGQPALAALSFFLCSRLLASATAGGSLQLVGREAEAVVCGVWGRREGRAAVCLLGGREVVRVMGELARLAAIRRSVWPSLLHAPDEHLLPLLMSRLGRRPLGDTGGRGNVGAAWREKRAREALLAGWGPQGAQRSSSMETAPDEDGEKRDWEEGPAASRERWGGVWEAAPSSSEKRRQSPCRNCGSLCWRQALGVLPRNARNRFGFSPFSVARSHSSAVHLSAPETARRLRPGEAHVSLSRSRGNSVDPTVDLGAVSGTVSSERKRPQESSLPRGEEATDPRLAAKRVRGEALGSAACTAERGGETPEGEKESSTEQARQGEVSPPPFSGVPRGGEHTPSDRTDSKLDRESFRAERASHSGLCEACCRCLRKTRRRSEMRQTHESDADGPRLRPTNPVSLPWLLGEPEAVHDSPEPSSHALAVAETAQNDATTSMHPRASLLAWLLCLPPSFVLISLLLPPGLVRDLLFLLSQMQLLAPAPDEVASEVELVGAPASRAVKKHVARRFLAQAAGASQQFFFEAFQHHWLLPPSVAKPLAAAAASGASGPLPQAFAMLAPFVGDLARFVVLLTPRFASVATIPEPTRLGAPAPGPGVSGRGWKPVGETEAGQRGEEGMLEKGAAPRGLQLCHFRLSSPSVVFARWLLSSVYINIPFPFSVVAAAHARLAFCLDWLCFLPPRLLPSSSRSAAVSPGAPAFHSLQEPQRTLLGNRVSPAEHAFDFAVWRTPAACLQAAERTENLFRIAVEHSRGTSARARAAASAAASATAIAQQEYRLLSAELRSRTVNGATDSWAGPGAPATQGPSGLFCEDTGRRERLAAAREAAKETVRRATAAGLPTVWASGTFPTHFLQEAVVLPLLQFLLPCRRQSAAGRACTQGGGRRRKKGAARGASEVSPQAGGPGLAYGLEGDMSQSTGHSDRMQGQGAACGQAARGDQGMSGEAEERMAREDSRTASFSSLEEHAAAVYGLPGNLSRDAGSARLARLLPFGFLAFQLATDAAVLPRDAASLLDFFGCLLASYSPSSLPLFLPSLATALAAFGLLQLFLLPASPLAASLGKGRPQSAALTAAIQSHTLPGLLLRQAGFPVRLAYRSVPPRGDSSAPAFGRVSGAHTLSGGTGGPASLGAGLAPDRLVSAPQESPSPSDEEANSRESSQGRPEGLRVTRVFTDNPGPPAGRTRDLSASEGAWRPVLYLGGSGAQSDFKALVPLHQLLLHACVAAVAMVAQVASGAPAFRALGEICWRPARAPHRDTFGAPAGDLHAPNPEGKVDETRPRNATGGVRSGGEAETLEEEREAKEPGALVWGEKENAVESEDSQPFSSSGCSSASETDSSDFSQDEDDEALSDIFFRPAQDPALAVFLSRRASTPRPSPSGCHPSVSSVSSAPRSASDPRSQGSTCGSNRADAGDAEGEKKGNSERGMLGGSFYQLPAFLELQSGLASEGRVSRNLGAPRRPEQRRPRGALKPRSSLALLAVEATERGQPWGLMGACRRREKAEEESCLGRCLCRPSRWWRELLRPAENRRVSAFPSQRKASICPPSFWSLLASLIGRETAQEAELEASRAAKEIESTEERQETEERKGEQSVGMKKEGGEAGVAGGGERSSVASAERANERASTVWYVVGCVRQALESGRREAFEDLESGSEQPSGTACAVQRAALQQDARDETRQDKPLSYIAQLLLERVSKVSPVSEETLCGASSRGAKDPSAGVDCLQFSWLRGRGLSSEGDAHELSQRLCLLLSAVRRDLWRTRESPVSDCLFCGRLLGSKGAVALQGRRGSREGNAGEAEQRRFLENLESEETEGKEVKSRETQERSKAQCRGILGRTGDCEDALESSCWGASPKQETMYKDSLFIWGSLLAEMQRRQEETRGRGHLEREGQKGEVQEDTVETKDSPDPCPFVGFLLLCLLAQSAEAAAKAATVDSGCLQLCCVKTQKNEVEEEPINCAGGSEAVGGETPRESEEDGRSREQVHEAASLLRACLHLYGVYIHRRMRDLDVSNPREVVTRDLELGLPFLFFAQIQRSRRAKHQPSQGPSLLMREAEASVQAEDNGVLPTPFALLCQCYHLPAHILPLFIGQVPLLSAVFVSSSVGELETLGVRCGLLRSVSEDRGEAPGVATSPGKRSLLPRLSSRPFCCGLCACMRAGERDARREERRLLRGEEATLPARTYPIFTLPEWHDHFLERRKRRRGEENREPGVGFHSCKSPEVVKLVQRVLLPRTLFPPSVLQWRSCLLAWRLFGREMEIYHLLDAPTPSFLSRPVFRLSSSALAASESVGSESSTGLSNGSSLPGSGLLGSPVSPEGDSSPGEKLWDLREGRNALSGALPLWLCVEADGEGQRDGGERLVLPKTKSGEFFFTPENWPKEEVRGRVSCSFSPLFSSDPRQGSVSSLRASLVLLPPFAIPASVALCSPPSPLLLDLLDALLSLLSLSFSASSHSAPVASLHPQGAPVLLGCLMALLPLVSSLRPSFPVLRQTLWTLASAPDPRAAGESSQLREERSEDSVALLVTWLLSWLAADPARLRCMVALLKVQALPRLPPQRESTLANGERGDRRSGGGETRARRGVEDSAKHRRSAENRERERRDERQRNEDEEREEARLKEVWNAEDQGHSVWQRATVQIAAFATRHAGPSSRDPSVLIVRLNLLRLFSFPERKSEKVAANVKVSEDSLHGGKGDACAEIPMADIQRFCEFLVSPGPSMPSSASPEQ</sequence>
<feature type="compositionally biased region" description="Basic and acidic residues" evidence="1">
    <location>
        <begin position="817"/>
        <end position="833"/>
    </location>
</feature>
<feature type="compositionally biased region" description="Basic and acidic residues" evidence="1">
    <location>
        <begin position="2231"/>
        <end position="2264"/>
    </location>
</feature>
<feature type="region of interest" description="Disordered" evidence="1">
    <location>
        <begin position="2618"/>
        <end position="2638"/>
    </location>
</feature>
<feature type="compositionally biased region" description="Basic and acidic residues" evidence="1">
    <location>
        <begin position="933"/>
        <end position="951"/>
    </location>
</feature>
<feature type="region of interest" description="Disordered" evidence="1">
    <location>
        <begin position="1767"/>
        <end position="1853"/>
    </location>
</feature>
<feature type="compositionally biased region" description="Low complexity" evidence="1">
    <location>
        <begin position="2035"/>
        <end position="2065"/>
    </location>
</feature>
<feature type="region of interest" description="Disordered" evidence="1">
    <location>
        <begin position="1458"/>
        <end position="1479"/>
    </location>
</feature>
<feature type="region of interest" description="Disordered" evidence="1">
    <location>
        <begin position="113"/>
        <end position="157"/>
    </location>
</feature>
<feature type="signal peptide" evidence="2">
    <location>
        <begin position="1"/>
        <end position="29"/>
    </location>
</feature>
<evidence type="ECO:0000256" key="2">
    <source>
        <dbReference type="SAM" id="SignalP"/>
    </source>
</evidence>
<feature type="region of interest" description="Disordered" evidence="1">
    <location>
        <begin position="2035"/>
        <end position="2092"/>
    </location>
</feature>
<reference evidence="3 4" key="1">
    <citation type="journal article" date="2016" name="Nat. Commun.">
        <title>Local admixture of amplified and diversified secreted pathogenesis determinants shapes mosaic Toxoplasma gondii genomes.</title>
        <authorList>
            <person name="Lorenzi H."/>
            <person name="Khan A."/>
            <person name="Behnke M.S."/>
            <person name="Namasivayam S."/>
            <person name="Swapna L.S."/>
            <person name="Hadjithomas M."/>
            <person name="Karamycheva S."/>
            <person name="Pinney D."/>
            <person name="Brunk B.P."/>
            <person name="Ajioka J.W."/>
            <person name="Ajzenberg D."/>
            <person name="Boothroyd J.C."/>
            <person name="Boyle J.P."/>
            <person name="Darde M.L."/>
            <person name="Diaz-Miranda M.A."/>
            <person name="Dubey J.P."/>
            <person name="Fritz H.M."/>
            <person name="Gennari S.M."/>
            <person name="Gregory B.D."/>
            <person name="Kim K."/>
            <person name="Saeij J.P."/>
            <person name="Su C."/>
            <person name="White M.W."/>
            <person name="Zhu X.Q."/>
            <person name="Howe D.K."/>
            <person name="Rosenthal B.M."/>
            <person name="Grigg M.E."/>
            <person name="Parkinson J."/>
            <person name="Liu L."/>
            <person name="Kissinger J.C."/>
            <person name="Roos D.S."/>
            <person name="Sibley L.D."/>
        </authorList>
    </citation>
    <scope>NUCLEOTIDE SEQUENCE [LARGE SCALE GENOMIC DNA]</scope>
    <source>
        <strain evidence="3 4">TgCATBr9</strain>
    </source>
</reference>
<feature type="region of interest" description="Disordered" evidence="1">
    <location>
        <begin position="2537"/>
        <end position="2565"/>
    </location>
</feature>
<feature type="compositionally biased region" description="Basic and acidic residues" evidence="1">
    <location>
        <begin position="3222"/>
        <end position="3270"/>
    </location>
</feature>
<feature type="region of interest" description="Disordered" evidence="1">
    <location>
        <begin position="1258"/>
        <end position="1284"/>
    </location>
</feature>
<gene>
    <name evidence="3" type="ORF">TGBR9_221720</name>
</gene>
<name>A0A2T6IQF6_TOXGO</name>
<feature type="compositionally biased region" description="Basic and acidic residues" evidence="1">
    <location>
        <begin position="1048"/>
        <end position="1062"/>
    </location>
</feature>